<keyword evidence="2" id="KW-0812">Transmembrane</keyword>
<dbReference type="KEGG" id="plak:A1s21155_02760"/>
<feature type="transmembrane region" description="Helical" evidence="2">
    <location>
        <begin position="41"/>
        <end position="60"/>
    </location>
</feature>
<dbReference type="EMBL" id="CP016770">
    <property type="protein sequence ID" value="ASY11899.1"/>
    <property type="molecule type" value="Genomic_DNA"/>
</dbReference>
<feature type="region of interest" description="Disordered" evidence="1">
    <location>
        <begin position="88"/>
        <end position="117"/>
    </location>
</feature>
<evidence type="ECO:0000313" key="3">
    <source>
        <dbReference type="EMBL" id="ASY11899.1"/>
    </source>
</evidence>
<keyword evidence="2" id="KW-0472">Membrane</keyword>
<keyword evidence="2" id="KW-1133">Transmembrane helix</keyword>
<organism evidence="3 4">
    <name type="scientific">Candidatus Planktophila dulcis</name>
    <dbReference type="NCBI Taxonomy" id="1884914"/>
    <lineage>
        <taxon>Bacteria</taxon>
        <taxon>Bacillati</taxon>
        <taxon>Actinomycetota</taxon>
        <taxon>Actinomycetes</taxon>
        <taxon>Candidatus Nanopelagicales</taxon>
        <taxon>Candidatus Nanopelagicaceae</taxon>
        <taxon>Candidatus Planktophila</taxon>
    </lineage>
</organism>
<dbReference type="InterPro" id="IPR021401">
    <property type="entry name" value="DUF3040"/>
</dbReference>
<dbReference type="GeneID" id="300657070"/>
<evidence type="ECO:0000256" key="1">
    <source>
        <dbReference type="SAM" id="MobiDB-lite"/>
    </source>
</evidence>
<feature type="compositionally biased region" description="Basic and acidic residues" evidence="1">
    <location>
        <begin position="102"/>
        <end position="117"/>
    </location>
</feature>
<evidence type="ECO:0000313" key="4">
    <source>
        <dbReference type="Proteomes" id="UP000217216"/>
    </source>
</evidence>
<dbReference type="Proteomes" id="UP000217216">
    <property type="component" value="Chromosome"/>
</dbReference>
<evidence type="ECO:0000256" key="2">
    <source>
        <dbReference type="SAM" id="Phobius"/>
    </source>
</evidence>
<proteinExistence type="predicted"/>
<reference evidence="3 4" key="1">
    <citation type="submission" date="2016-07" db="EMBL/GenBank/DDBJ databases">
        <title>High microdiversification within the ubiquitous acI lineage of Actinobacteria.</title>
        <authorList>
            <person name="Neuenschwander S.M."/>
            <person name="Salcher M."/>
            <person name="Ghai R."/>
            <person name="Pernthaler J."/>
        </authorList>
    </citation>
    <scope>NUCLEOTIDE SEQUENCE [LARGE SCALE GENOMIC DNA]</scope>
    <source>
        <strain evidence="3">MMS-21-155</strain>
    </source>
</reference>
<gene>
    <name evidence="3" type="ORF">A1s21155_02760</name>
</gene>
<dbReference type="RefSeq" id="WP_095676053.1">
    <property type="nucleotide sequence ID" value="NZ_CP016770.1"/>
</dbReference>
<sequence length="117" mass="12679">MSLSDRERRLLAEMEEALATDDPRLQSRLAGSTITASRPRILLGVSLSFIGIAIIFAGLISKTTPIGVAGFLVALVGVLMLIRSIGSISTSRTPGPKGARKSVGDRLQERWDRRNFE</sequence>
<feature type="transmembrane region" description="Helical" evidence="2">
    <location>
        <begin position="66"/>
        <end position="82"/>
    </location>
</feature>
<dbReference type="AlphaFoldDB" id="A0AAD0E4U0"/>
<name>A0AAD0E4U0_9ACTN</name>
<keyword evidence="4" id="KW-1185">Reference proteome</keyword>
<accession>A0AAD0E4U0</accession>
<protein>
    <submittedName>
        <fullName evidence="3">DUF3040 domain-containing protein</fullName>
    </submittedName>
</protein>
<dbReference type="Pfam" id="PF11239">
    <property type="entry name" value="DUF3040"/>
    <property type="match status" value="1"/>
</dbReference>